<evidence type="ECO:0000256" key="9">
    <source>
        <dbReference type="SAM" id="Coils"/>
    </source>
</evidence>
<dbReference type="CDD" id="cd16457">
    <property type="entry name" value="RING-H2_BRAP2"/>
    <property type="match status" value="1"/>
</dbReference>
<dbReference type="Proteomes" id="UP000011086">
    <property type="component" value="Unassembled WGS sequence"/>
</dbReference>
<dbReference type="PROSITE" id="PS50271">
    <property type="entry name" value="ZF_UBP"/>
    <property type="match status" value="1"/>
</dbReference>
<evidence type="ECO:0000256" key="10">
    <source>
        <dbReference type="SAM" id="MobiDB-lite"/>
    </source>
</evidence>
<dbReference type="PROSITE" id="PS00299">
    <property type="entry name" value="UBIQUITIN_1"/>
    <property type="match status" value="4"/>
</dbReference>
<accession>A0AA97P5X7</accession>
<dbReference type="Pfam" id="PF02148">
    <property type="entry name" value="zf-UBP"/>
    <property type="match status" value="1"/>
</dbReference>
<dbReference type="InterPro" id="IPR013083">
    <property type="entry name" value="Znf_RING/FYVE/PHD"/>
</dbReference>
<feature type="region of interest" description="Disordered" evidence="10">
    <location>
        <begin position="563"/>
        <end position="582"/>
    </location>
</feature>
<feature type="domain" description="Ubiquitin-like" evidence="11">
    <location>
        <begin position="1"/>
        <end position="76"/>
    </location>
</feature>
<dbReference type="InterPro" id="IPR050158">
    <property type="entry name" value="Ubiquitin_ubiquitin-like"/>
</dbReference>
<feature type="domain" description="Ubiquitin-like" evidence="11">
    <location>
        <begin position="153"/>
        <end position="228"/>
    </location>
</feature>
<keyword evidence="7" id="KW-0539">Nucleus</keyword>
<feature type="domain" description="Ubiquitin-like" evidence="11">
    <location>
        <begin position="77"/>
        <end position="152"/>
    </location>
</feature>
<evidence type="ECO:0000256" key="7">
    <source>
        <dbReference type="ARBA" id="ARBA00023242"/>
    </source>
</evidence>
<dbReference type="SMART" id="SM00290">
    <property type="entry name" value="ZnF_UBP"/>
    <property type="match status" value="1"/>
</dbReference>
<keyword evidence="9" id="KW-0175">Coiled coil</keyword>
<dbReference type="CDD" id="cd12717">
    <property type="entry name" value="RRM_ETP1"/>
    <property type="match status" value="1"/>
</dbReference>
<comment type="subcellular location">
    <subcellularLocation>
        <location evidence="2">Cytoplasm</location>
    </subcellularLocation>
    <subcellularLocation>
        <location evidence="1">Nucleus</location>
    </subcellularLocation>
</comment>
<dbReference type="PANTHER" id="PTHR10666">
    <property type="entry name" value="UBIQUITIN"/>
    <property type="match status" value="1"/>
</dbReference>
<dbReference type="SUPFAM" id="SSF57850">
    <property type="entry name" value="RING/U-box"/>
    <property type="match status" value="2"/>
</dbReference>
<dbReference type="InterPro" id="IPR011422">
    <property type="entry name" value="BRAP2/ETP1_RRM"/>
</dbReference>
<dbReference type="GO" id="GO:0005634">
    <property type="term" value="C:nucleus"/>
    <property type="evidence" value="ECO:0007669"/>
    <property type="project" value="UniProtKB-SubCell"/>
</dbReference>
<protein>
    <submittedName>
        <fullName evidence="14">RING finger protein</fullName>
    </submittedName>
</protein>
<dbReference type="InterPro" id="IPR001607">
    <property type="entry name" value="Znf_UBP"/>
</dbReference>
<dbReference type="AlphaFoldDB" id="A0AA97P5X7"/>
<feature type="region of interest" description="Disordered" evidence="10">
    <location>
        <begin position="395"/>
        <end position="426"/>
    </location>
</feature>
<organism evidence="14">
    <name type="scientific">Pyricularia oryzae (strain Y34)</name>
    <name type="common">Rice blast fungus</name>
    <name type="synonym">Magnaporthe oryzae</name>
    <dbReference type="NCBI Taxonomy" id="1143189"/>
    <lineage>
        <taxon>Eukaryota</taxon>
        <taxon>Fungi</taxon>
        <taxon>Dikarya</taxon>
        <taxon>Ascomycota</taxon>
        <taxon>Pezizomycotina</taxon>
        <taxon>Sordariomycetes</taxon>
        <taxon>Sordariomycetidae</taxon>
        <taxon>Magnaporthales</taxon>
        <taxon>Pyriculariaceae</taxon>
        <taxon>Pyricularia</taxon>
    </lineage>
</organism>
<evidence type="ECO:0000256" key="4">
    <source>
        <dbReference type="ARBA" id="ARBA00022490"/>
    </source>
</evidence>
<keyword evidence="5" id="KW-1017">Isopeptide bond</keyword>
<dbReference type="Pfam" id="PF07576">
    <property type="entry name" value="BRAP2"/>
    <property type="match status" value="1"/>
</dbReference>
<dbReference type="InterPro" id="IPR019956">
    <property type="entry name" value="Ubiquitin_dom"/>
</dbReference>
<comment type="similarity">
    <text evidence="3">Belongs to the ubiquitin family.</text>
</comment>
<evidence type="ECO:0000256" key="5">
    <source>
        <dbReference type="ARBA" id="ARBA00022499"/>
    </source>
</evidence>
<reference evidence="14" key="1">
    <citation type="journal article" date="2012" name="PLoS Genet.">
        <title>Comparative analysis of the genomes of two field isolates of the rice blast fungus Magnaporthe oryzae.</title>
        <authorList>
            <person name="Xue M."/>
            <person name="Yang J."/>
            <person name="Li Z."/>
            <person name="Hu S."/>
            <person name="Yao N."/>
            <person name="Dean R.A."/>
            <person name="Zhao W."/>
            <person name="Shen M."/>
            <person name="Zhang H."/>
            <person name="Li C."/>
            <person name="Liu L."/>
            <person name="Cao L."/>
            <person name="Xu X."/>
            <person name="Xing Y."/>
            <person name="Hsiang T."/>
            <person name="Zhang Z."/>
            <person name="Xu J.R."/>
            <person name="Peng Y.L."/>
        </authorList>
    </citation>
    <scope>NUCLEOTIDE SEQUENCE</scope>
    <source>
        <strain evidence="14">Y34</strain>
    </source>
</reference>
<dbReference type="SMART" id="SM00184">
    <property type="entry name" value="RING"/>
    <property type="match status" value="1"/>
</dbReference>
<dbReference type="PRINTS" id="PR00348">
    <property type="entry name" value="UBIQUITIN"/>
</dbReference>
<dbReference type="Gene3D" id="3.10.20.90">
    <property type="entry name" value="Phosphatidylinositol 3-kinase Catalytic Subunit, Chain A, domain 1"/>
    <property type="match status" value="4"/>
</dbReference>
<dbReference type="EMBL" id="JH793368">
    <property type="protein sequence ID" value="ELQ42489.1"/>
    <property type="molecule type" value="Genomic_DNA"/>
</dbReference>
<evidence type="ECO:0000256" key="6">
    <source>
        <dbReference type="ARBA" id="ARBA00022843"/>
    </source>
</evidence>
<feature type="domain" description="UBP-type" evidence="13">
    <location>
        <begin position="744"/>
        <end position="848"/>
    </location>
</feature>
<evidence type="ECO:0000259" key="12">
    <source>
        <dbReference type="PROSITE" id="PS50089"/>
    </source>
</evidence>
<dbReference type="InterPro" id="IPR019954">
    <property type="entry name" value="Ubiquitin_CS"/>
</dbReference>
<dbReference type="PROSITE" id="PS50053">
    <property type="entry name" value="UBIQUITIN_2"/>
    <property type="match status" value="4"/>
</dbReference>
<dbReference type="InterPro" id="IPR047243">
    <property type="entry name" value="RING-H2_BRAP2"/>
</dbReference>
<feature type="compositionally biased region" description="Low complexity" evidence="10">
    <location>
        <begin position="563"/>
        <end position="574"/>
    </location>
</feature>
<dbReference type="Pfam" id="PF00240">
    <property type="entry name" value="ubiquitin"/>
    <property type="match status" value="4"/>
</dbReference>
<name>A0AA97P5X7_PYRO3</name>
<keyword evidence="8" id="KW-0862">Zinc</keyword>
<sequence>MQIFVKTLTGKTITLEVESSDTIDNVKSKIQDKEGIPPDQQRLIFAGKQLEDGRTLSDYNIQKESTLHLVLRLRGGMQIFVKTLTGKTITLEVESSDTIDNVKSKIQDKEGIPPDQQRLIFAGKQLEDGRTLSDYNIQKESTLHLVLRLRGGMQIFVKTLTGKTITLEVESSDTIDNVKSKIQDKEGIPPDQQRLIFAGKQLEDGRTLSDYNIQKESTLHLVLRLRGGMQIFVKTLTGKTITLEVESSDTIDNVKSKIQDKEGIPPDQQRLIFAGKQLEDGRTLSDYNIQKESTLHLVLRLRGGMPSYNYHLKFELYPNPDPEATLSHYDKNPANIWLPTDAVGIFGQLPPHPRVQSVTRGGKPTWTTTAGPSVIYSGDKNWAHDYIPAEDRRQVQQHPSQVIDCGPSRPVDRGLSTSTGETDRESQIAHISERQFRARSQSIPAPKFTAGLGPKTAAKDWRFGRINIESFDLDGYEIDTTAGKGGLDMLGNNAGQKMAESDGAASGPASGSTSNITGVMPAASLGPTLGGAAQATRARYVPLETKNTEIGWGIVHLYREGSDGSSSKAAMSSSHKGTEGVNDDEGTILCIPAVPGYLSPSDFLGFVGEKWRGDVSHYRMVMTSRMNRYMVLMKFRDAKRAKEWRKEFDGKVFNSLEAEICHVTYIKSITVETPTKPVPRLSEPSSSVSSSLKPFPPPTADLVELPTCPVCLERMDDTTGLMTILCQHVFHCTCLQTWKGSGCPVCRASTKPAHPPTSPLDQPFGAGVSNLCTVCDEASDLWICLICGNVGCGRYKGGHAKDHWKETAHCFSLELETQHVWDYAGDMWVHRLIRDKGDGKVVELPQRPSREADDENGVYDEDVVPRAKLDSIGLEYTHLLTSQLESQRVYFEELVSKAADKASRAAASAESASFAAAEAIRQLNELRAEHATQKAETLPSLERDLARERKRADKAGDLARSMGKSLQEEKRVSEGLMARIEHVNRELEAVKLEMAKLKEENEELKDTNRDLTMFISGQEKLKEMENEGQIEPGELEEGRPVSRSRSERRAKAKRRSER</sequence>
<evidence type="ECO:0000256" key="2">
    <source>
        <dbReference type="ARBA" id="ARBA00004496"/>
    </source>
</evidence>
<feature type="region of interest" description="Disordered" evidence="10">
    <location>
        <begin position="949"/>
        <end position="971"/>
    </location>
</feature>
<evidence type="ECO:0000259" key="11">
    <source>
        <dbReference type="PROSITE" id="PS50053"/>
    </source>
</evidence>
<keyword evidence="8" id="KW-0863">Zinc-finger</keyword>
<keyword evidence="6" id="KW-0832">Ubl conjugation</keyword>
<dbReference type="SUPFAM" id="SSF54236">
    <property type="entry name" value="Ubiquitin-like"/>
    <property type="match status" value="4"/>
</dbReference>
<evidence type="ECO:0000256" key="1">
    <source>
        <dbReference type="ARBA" id="ARBA00004123"/>
    </source>
</evidence>
<feature type="region of interest" description="Disordered" evidence="10">
    <location>
        <begin position="1019"/>
        <end position="1058"/>
    </location>
</feature>
<feature type="compositionally biased region" description="Low complexity" evidence="10">
    <location>
        <begin position="501"/>
        <end position="514"/>
    </location>
</feature>
<proteinExistence type="inferred from homology"/>
<feature type="domain" description="Ubiquitin-like" evidence="11">
    <location>
        <begin position="229"/>
        <end position="304"/>
    </location>
</feature>
<feature type="compositionally biased region" description="Basic and acidic residues" evidence="10">
    <location>
        <begin position="1036"/>
        <end position="1049"/>
    </location>
</feature>
<feature type="domain" description="RING-type" evidence="12">
    <location>
        <begin position="708"/>
        <end position="747"/>
    </location>
</feature>
<dbReference type="PROSITE" id="PS50089">
    <property type="entry name" value="ZF_RING_2"/>
    <property type="match status" value="1"/>
</dbReference>
<dbReference type="InterPro" id="IPR000626">
    <property type="entry name" value="Ubiquitin-like_dom"/>
</dbReference>
<dbReference type="InterPro" id="IPR001841">
    <property type="entry name" value="Znf_RING"/>
</dbReference>
<dbReference type="GO" id="GO:0008270">
    <property type="term" value="F:zinc ion binding"/>
    <property type="evidence" value="ECO:0007669"/>
    <property type="project" value="UniProtKB-KW"/>
</dbReference>
<dbReference type="SMART" id="SM00213">
    <property type="entry name" value="UBQ"/>
    <property type="match status" value="4"/>
</dbReference>
<dbReference type="Pfam" id="PF13639">
    <property type="entry name" value="zf-RING_2"/>
    <property type="match status" value="1"/>
</dbReference>
<feature type="region of interest" description="Disordered" evidence="10">
    <location>
        <begin position="494"/>
        <end position="515"/>
    </location>
</feature>
<evidence type="ECO:0000259" key="13">
    <source>
        <dbReference type="PROSITE" id="PS50271"/>
    </source>
</evidence>
<dbReference type="InterPro" id="IPR034931">
    <property type="entry name" value="ETP1_RRM"/>
</dbReference>
<feature type="coiled-coil region" evidence="9">
    <location>
        <begin position="909"/>
        <end position="936"/>
    </location>
</feature>
<dbReference type="CDD" id="cd01803">
    <property type="entry name" value="Ubl_ubiquitin"/>
    <property type="match status" value="4"/>
</dbReference>
<dbReference type="GO" id="GO:0005737">
    <property type="term" value="C:cytoplasm"/>
    <property type="evidence" value="ECO:0007669"/>
    <property type="project" value="UniProtKB-SubCell"/>
</dbReference>
<evidence type="ECO:0000256" key="8">
    <source>
        <dbReference type="PROSITE-ProRule" id="PRU00502"/>
    </source>
</evidence>
<keyword evidence="8" id="KW-0479">Metal-binding</keyword>
<keyword evidence="4" id="KW-0963">Cytoplasm</keyword>
<evidence type="ECO:0000256" key="3">
    <source>
        <dbReference type="ARBA" id="ARBA00008430"/>
    </source>
</evidence>
<dbReference type="Gene3D" id="3.30.40.10">
    <property type="entry name" value="Zinc/RING finger domain, C3HC4 (zinc finger)"/>
    <property type="match status" value="2"/>
</dbReference>
<gene>
    <name evidence="14" type="ORF">OOU_Y34scaffold00207g54</name>
</gene>
<dbReference type="InterPro" id="IPR029071">
    <property type="entry name" value="Ubiquitin-like_domsf"/>
</dbReference>
<dbReference type="FunFam" id="3.10.20.90:FF:000004">
    <property type="entry name" value="Polyubiquitin Ubiquitin"/>
    <property type="match status" value="4"/>
</dbReference>
<evidence type="ECO:0000313" key="14">
    <source>
        <dbReference type="EMBL" id="ELQ42489.1"/>
    </source>
</evidence>